<reference evidence="8" key="1">
    <citation type="submission" date="2016-06" db="UniProtKB">
        <authorList>
            <consortium name="WormBaseParasite"/>
        </authorList>
    </citation>
    <scope>IDENTIFICATION</scope>
</reference>
<evidence type="ECO:0000313" key="7">
    <source>
        <dbReference type="Proteomes" id="UP000270296"/>
    </source>
</evidence>
<dbReference type="Gene3D" id="3.40.50.12780">
    <property type="entry name" value="N-terminal domain of ligase-like"/>
    <property type="match status" value="1"/>
</dbReference>
<evidence type="ECO:0000259" key="5">
    <source>
        <dbReference type="Pfam" id="PF00501"/>
    </source>
</evidence>
<comment type="similarity">
    <text evidence="2">Belongs to the ATP-dependent AMP-binding enzyme family.</text>
</comment>
<evidence type="ECO:0000313" key="8">
    <source>
        <dbReference type="WBParaSite" id="SBAD_0001309101-mRNA-1"/>
    </source>
</evidence>
<keyword evidence="3" id="KW-0436">Ligase</keyword>
<sequence>MTLRSRLPEPLISDKPIYERVLRSLSDVDPRAIALLCSETGKTYTVAETVGAATAVATILHEAGLRKSEVVAYCMRNCPQAVFAVLGSWMCGAIACGVNPDYTKRTILL</sequence>
<dbReference type="OrthoDB" id="10253869at2759"/>
<evidence type="ECO:0000256" key="4">
    <source>
        <dbReference type="ARBA" id="ARBA00023140"/>
    </source>
</evidence>
<evidence type="ECO:0000256" key="3">
    <source>
        <dbReference type="ARBA" id="ARBA00022598"/>
    </source>
</evidence>
<evidence type="ECO:0000256" key="2">
    <source>
        <dbReference type="ARBA" id="ARBA00006432"/>
    </source>
</evidence>
<dbReference type="SUPFAM" id="SSF56801">
    <property type="entry name" value="Acetyl-CoA synthetase-like"/>
    <property type="match status" value="1"/>
</dbReference>
<protein>
    <submittedName>
        <fullName evidence="8">AMP-binding domain-containing protein</fullName>
    </submittedName>
</protein>
<keyword evidence="4" id="KW-0576">Peroxisome</keyword>
<organism evidence="8">
    <name type="scientific">Soboliphyme baturini</name>
    <dbReference type="NCBI Taxonomy" id="241478"/>
    <lineage>
        <taxon>Eukaryota</taxon>
        <taxon>Metazoa</taxon>
        <taxon>Ecdysozoa</taxon>
        <taxon>Nematoda</taxon>
        <taxon>Enoplea</taxon>
        <taxon>Dorylaimia</taxon>
        <taxon>Dioctophymatida</taxon>
        <taxon>Dioctophymatoidea</taxon>
        <taxon>Soboliphymatidae</taxon>
        <taxon>Soboliphyme</taxon>
    </lineage>
</organism>
<dbReference type="InterPro" id="IPR042099">
    <property type="entry name" value="ANL_N_sf"/>
</dbReference>
<evidence type="ECO:0000313" key="6">
    <source>
        <dbReference type="EMBL" id="VDP50855.1"/>
    </source>
</evidence>
<comment type="subcellular location">
    <subcellularLocation>
        <location evidence="1">Peroxisome</location>
    </subcellularLocation>
</comment>
<dbReference type="GO" id="GO:0016405">
    <property type="term" value="F:CoA-ligase activity"/>
    <property type="evidence" value="ECO:0007669"/>
    <property type="project" value="TreeGrafter"/>
</dbReference>
<dbReference type="PANTHER" id="PTHR24096">
    <property type="entry name" value="LONG-CHAIN-FATTY-ACID--COA LIGASE"/>
    <property type="match status" value="1"/>
</dbReference>
<proteinExistence type="inferred from homology"/>
<accession>A0A183J9Y3</accession>
<dbReference type="AlphaFoldDB" id="A0A183J9Y3"/>
<evidence type="ECO:0000256" key="1">
    <source>
        <dbReference type="ARBA" id="ARBA00004275"/>
    </source>
</evidence>
<dbReference type="Pfam" id="PF00501">
    <property type="entry name" value="AMP-binding"/>
    <property type="match status" value="1"/>
</dbReference>
<dbReference type="Proteomes" id="UP000270296">
    <property type="component" value="Unassembled WGS sequence"/>
</dbReference>
<reference evidence="6 7" key="2">
    <citation type="submission" date="2018-11" db="EMBL/GenBank/DDBJ databases">
        <authorList>
            <consortium name="Pathogen Informatics"/>
        </authorList>
    </citation>
    <scope>NUCLEOTIDE SEQUENCE [LARGE SCALE GENOMIC DNA]</scope>
</reference>
<feature type="domain" description="AMP-dependent synthetase/ligase" evidence="5">
    <location>
        <begin position="29"/>
        <end position="107"/>
    </location>
</feature>
<dbReference type="EMBL" id="UZAM01018478">
    <property type="protein sequence ID" value="VDP50855.1"/>
    <property type="molecule type" value="Genomic_DNA"/>
</dbReference>
<dbReference type="PANTHER" id="PTHR24096:SF149">
    <property type="entry name" value="AMP-BINDING DOMAIN-CONTAINING PROTEIN-RELATED"/>
    <property type="match status" value="1"/>
</dbReference>
<dbReference type="InterPro" id="IPR000873">
    <property type="entry name" value="AMP-dep_synth/lig_dom"/>
</dbReference>
<dbReference type="WBParaSite" id="SBAD_0001309101-mRNA-1">
    <property type="protein sequence ID" value="SBAD_0001309101-mRNA-1"/>
    <property type="gene ID" value="SBAD_0001309101"/>
</dbReference>
<name>A0A183J9Y3_9BILA</name>
<gene>
    <name evidence="6" type="ORF">SBAD_LOCUS12681</name>
</gene>
<dbReference type="GO" id="GO:0005777">
    <property type="term" value="C:peroxisome"/>
    <property type="evidence" value="ECO:0007669"/>
    <property type="project" value="UniProtKB-SubCell"/>
</dbReference>
<keyword evidence="7" id="KW-1185">Reference proteome</keyword>